<comment type="miscellaneous">
    <text evidence="8">The porphobilinogen subunits are added to the dipyrromethane group.</text>
</comment>
<comment type="catalytic activity">
    <reaction evidence="7 8">
        <text>4 porphobilinogen + H2O = hydroxymethylbilane + 4 NH4(+)</text>
        <dbReference type="Rhea" id="RHEA:13185"/>
        <dbReference type="ChEBI" id="CHEBI:15377"/>
        <dbReference type="ChEBI" id="CHEBI:28938"/>
        <dbReference type="ChEBI" id="CHEBI:57845"/>
        <dbReference type="ChEBI" id="CHEBI:58126"/>
        <dbReference type="EC" id="2.5.1.61"/>
    </reaction>
</comment>
<dbReference type="HAMAP" id="MF_00260">
    <property type="entry name" value="Porphobil_deam"/>
    <property type="match status" value="1"/>
</dbReference>
<comment type="function">
    <text evidence="1 8">Tetrapolymerization of the monopyrrole PBG into the hydroxymethylbilane pre-uroporphyrinogen in several discrete steps.</text>
</comment>
<evidence type="ECO:0000256" key="6">
    <source>
        <dbReference type="ARBA" id="ARBA00023244"/>
    </source>
</evidence>
<organism evidence="11 12">
    <name type="scientific">Melghirimyces thermohalophilus</name>
    <dbReference type="NCBI Taxonomy" id="1236220"/>
    <lineage>
        <taxon>Bacteria</taxon>
        <taxon>Bacillati</taxon>
        <taxon>Bacillota</taxon>
        <taxon>Bacilli</taxon>
        <taxon>Bacillales</taxon>
        <taxon>Thermoactinomycetaceae</taxon>
        <taxon>Melghirimyces</taxon>
    </lineage>
</organism>
<dbReference type="RefSeq" id="WP_091566970.1">
    <property type="nucleotide sequence ID" value="NZ_FMZA01000004.1"/>
</dbReference>
<dbReference type="CDD" id="cd13646">
    <property type="entry name" value="PBP2_EcHMBS_like"/>
    <property type="match status" value="1"/>
</dbReference>
<dbReference type="AlphaFoldDB" id="A0A1G6JQ14"/>
<dbReference type="STRING" id="1236220.SAMN04488112_104135"/>
<evidence type="ECO:0000256" key="8">
    <source>
        <dbReference type="HAMAP-Rule" id="MF_00260"/>
    </source>
</evidence>
<protein>
    <recommendedName>
        <fullName evidence="8">Porphobilinogen deaminase</fullName>
        <shortName evidence="8">PBG</shortName>
        <ecNumber evidence="8">2.5.1.61</ecNumber>
    </recommendedName>
    <alternativeName>
        <fullName evidence="8">Hydroxymethylbilane synthase</fullName>
        <shortName evidence="8">HMBS</shortName>
    </alternativeName>
    <alternativeName>
        <fullName evidence="8">Pre-uroporphyrinogen synthase</fullName>
    </alternativeName>
</protein>
<evidence type="ECO:0000256" key="5">
    <source>
        <dbReference type="ARBA" id="ARBA00022679"/>
    </source>
</evidence>
<dbReference type="Proteomes" id="UP000199387">
    <property type="component" value="Unassembled WGS sequence"/>
</dbReference>
<dbReference type="InterPro" id="IPR022417">
    <property type="entry name" value="Porphobilin_deaminase_N"/>
</dbReference>
<dbReference type="PIRSF" id="PIRSF001438">
    <property type="entry name" value="4pyrrol_synth_OHMeBilane_synth"/>
    <property type="match status" value="1"/>
</dbReference>
<dbReference type="Gene3D" id="3.30.160.40">
    <property type="entry name" value="Porphobilinogen deaminase, C-terminal domain"/>
    <property type="match status" value="1"/>
</dbReference>
<feature type="modified residue" description="S-(dipyrrolylmethanemethyl)cysteine" evidence="8">
    <location>
        <position position="241"/>
    </location>
</feature>
<dbReference type="GO" id="GO:0005737">
    <property type="term" value="C:cytoplasm"/>
    <property type="evidence" value="ECO:0007669"/>
    <property type="project" value="UniProtKB-UniRule"/>
</dbReference>
<feature type="domain" description="Porphobilinogen deaminase N-terminal" evidence="9">
    <location>
        <begin position="4"/>
        <end position="212"/>
    </location>
</feature>
<dbReference type="PANTHER" id="PTHR11557:SF0">
    <property type="entry name" value="PORPHOBILINOGEN DEAMINASE"/>
    <property type="match status" value="1"/>
</dbReference>
<gene>
    <name evidence="8" type="primary">hemC</name>
    <name evidence="11" type="ORF">SAMN04488112_104135</name>
</gene>
<feature type="domain" description="Porphobilinogen deaminase C-terminal" evidence="10">
    <location>
        <begin position="226"/>
        <end position="292"/>
    </location>
</feature>
<evidence type="ECO:0000313" key="11">
    <source>
        <dbReference type="EMBL" id="SDC20804.1"/>
    </source>
</evidence>
<keyword evidence="6 8" id="KW-0627">Porphyrin biosynthesis</keyword>
<evidence type="ECO:0000259" key="10">
    <source>
        <dbReference type="Pfam" id="PF03900"/>
    </source>
</evidence>
<evidence type="ECO:0000256" key="7">
    <source>
        <dbReference type="ARBA" id="ARBA00048169"/>
    </source>
</evidence>
<accession>A0A1G6JQ14</accession>
<dbReference type="FunFam" id="3.40.190.10:FF:000005">
    <property type="entry name" value="Porphobilinogen deaminase"/>
    <property type="match status" value="1"/>
</dbReference>
<evidence type="ECO:0000256" key="2">
    <source>
        <dbReference type="ARBA" id="ARBA00004735"/>
    </source>
</evidence>
<reference evidence="11 12" key="1">
    <citation type="submission" date="2016-10" db="EMBL/GenBank/DDBJ databases">
        <authorList>
            <person name="de Groot N.N."/>
        </authorList>
    </citation>
    <scope>NUCLEOTIDE SEQUENCE [LARGE SCALE GENOMIC DNA]</scope>
    <source>
        <strain evidence="11 12">DSM 45514</strain>
    </source>
</reference>
<dbReference type="InterPro" id="IPR036803">
    <property type="entry name" value="Porphobilinogen_deaminase_C_sf"/>
</dbReference>
<evidence type="ECO:0000313" key="12">
    <source>
        <dbReference type="Proteomes" id="UP000199387"/>
    </source>
</evidence>
<sequence length="309" mass="34259">MRTVTVGTRRSELAVIQTQWVMDRLKEHLPDQWELKQEKIVTRGDQILNVTLSKVGGKGLFVKEIEQALLDGRIDLAVHSMKDMPADMPEGLVMGAVTERESPWDCLVSREGKTLDELPEKARVGTSSLRRQAQVLARRPDLQVEPVRGNLNTRYKKLMDGQFDAIVLAYAGIQRMGWQDKVTEVLSEDVMLPSVGQGALAIQCRADDKEILDVLQSINDPGVERTVTAERAFLHAFDGGCHLPIAGFATLEENQVRLRGLVAHPTGTQVIEGEGQHEDATVCGQYLADDLMKKGAGKLLDEVRDEAEQ</sequence>
<dbReference type="PRINTS" id="PR00151">
    <property type="entry name" value="PORPHBDMNASE"/>
</dbReference>
<proteinExistence type="inferred from homology"/>
<evidence type="ECO:0000256" key="1">
    <source>
        <dbReference type="ARBA" id="ARBA00002869"/>
    </source>
</evidence>
<dbReference type="GO" id="GO:0006782">
    <property type="term" value="P:protoporphyrinogen IX biosynthetic process"/>
    <property type="evidence" value="ECO:0007669"/>
    <property type="project" value="UniProtKB-UniRule"/>
</dbReference>
<keyword evidence="12" id="KW-1185">Reference proteome</keyword>
<dbReference type="NCBIfam" id="TIGR00212">
    <property type="entry name" value="hemC"/>
    <property type="match status" value="1"/>
</dbReference>
<dbReference type="OrthoDB" id="9810298at2"/>
<evidence type="ECO:0000256" key="4">
    <source>
        <dbReference type="ARBA" id="ARBA00011245"/>
    </source>
</evidence>
<comment type="similarity">
    <text evidence="3 8">Belongs to the HMBS family.</text>
</comment>
<keyword evidence="5 8" id="KW-0808">Transferase</keyword>
<comment type="pathway">
    <text evidence="2">Porphyrin-containing compound metabolism; protoporphyrin-IX biosynthesis; coproporphyrinogen-III from 5-aminolevulinate: step 2/4.</text>
</comment>
<name>A0A1G6JQ14_9BACL</name>
<dbReference type="SUPFAM" id="SSF53850">
    <property type="entry name" value="Periplasmic binding protein-like II"/>
    <property type="match status" value="1"/>
</dbReference>
<dbReference type="Gene3D" id="3.40.190.10">
    <property type="entry name" value="Periplasmic binding protein-like II"/>
    <property type="match status" value="2"/>
</dbReference>
<evidence type="ECO:0000259" key="9">
    <source>
        <dbReference type="Pfam" id="PF01379"/>
    </source>
</evidence>
<dbReference type="PANTHER" id="PTHR11557">
    <property type="entry name" value="PORPHOBILINOGEN DEAMINASE"/>
    <property type="match status" value="1"/>
</dbReference>
<dbReference type="InterPro" id="IPR022418">
    <property type="entry name" value="Porphobilinogen_deaminase_C"/>
</dbReference>
<dbReference type="EMBL" id="FMZA01000004">
    <property type="protein sequence ID" value="SDC20804.1"/>
    <property type="molecule type" value="Genomic_DNA"/>
</dbReference>
<dbReference type="EC" id="2.5.1.61" evidence="8"/>
<comment type="cofactor">
    <cofactor evidence="8">
        <name>dipyrromethane</name>
        <dbReference type="ChEBI" id="CHEBI:60342"/>
    </cofactor>
    <text evidence="8">Binds 1 dipyrromethane group covalently.</text>
</comment>
<dbReference type="InterPro" id="IPR000860">
    <property type="entry name" value="HemC"/>
</dbReference>
<dbReference type="Pfam" id="PF03900">
    <property type="entry name" value="Porphobil_deamC"/>
    <property type="match status" value="1"/>
</dbReference>
<dbReference type="Pfam" id="PF01379">
    <property type="entry name" value="Porphobil_deam"/>
    <property type="match status" value="1"/>
</dbReference>
<dbReference type="GO" id="GO:0004418">
    <property type="term" value="F:hydroxymethylbilane synthase activity"/>
    <property type="evidence" value="ECO:0007669"/>
    <property type="project" value="UniProtKB-UniRule"/>
</dbReference>
<comment type="subunit">
    <text evidence="4 8">Monomer.</text>
</comment>
<dbReference type="FunFam" id="3.40.190.10:FF:000004">
    <property type="entry name" value="Porphobilinogen deaminase"/>
    <property type="match status" value="1"/>
</dbReference>
<dbReference type="SUPFAM" id="SSF54782">
    <property type="entry name" value="Porphobilinogen deaminase (hydroxymethylbilane synthase), C-terminal domain"/>
    <property type="match status" value="1"/>
</dbReference>
<evidence type="ECO:0000256" key="3">
    <source>
        <dbReference type="ARBA" id="ARBA00005638"/>
    </source>
</evidence>